<dbReference type="PANTHER" id="PTHR42760">
    <property type="entry name" value="SHORT-CHAIN DEHYDROGENASES/REDUCTASES FAMILY MEMBER"/>
    <property type="match status" value="1"/>
</dbReference>
<evidence type="ECO:0000256" key="23">
    <source>
        <dbReference type="ARBA" id="ARBA00081936"/>
    </source>
</evidence>
<keyword evidence="6" id="KW-0597">Phosphoprotein</keyword>
<dbReference type="InterPro" id="IPR057326">
    <property type="entry name" value="KR_dom"/>
</dbReference>
<sequence>GQKREIERAQRKREQAHTHVLLSLSSTLHHSTLPSLFTSPLSAISLLLSPVIRALLRFLLTPFLFFLLLSFFQMATSLLTGASAVVTGGGSGIGRAICSRLAENGARVFVVDRSVNAARQTISALPNASAHVAIECDVSKSDSVATLKSEVLKSCDAPPSILVNCAGITKDSTLLKMKEDQFDDVIAVNLKGVHLVSQSFIRASVESQKSLTIVNISSIIGKVGGFGQTNYAATKAGVIGWTKSAAKELARKNIRVNAVLPGFIKTPMTEAMPPEVLAKICEGIPMNRMGDVNEIADAVLFLSSPLSTYVTGTTIEVTGGLHM</sequence>
<gene>
    <name evidence="28" type="ORF">PFISCL1PPCAC_23407</name>
</gene>
<dbReference type="PRINTS" id="PR00080">
    <property type="entry name" value="SDRFAMILY"/>
</dbReference>
<comment type="pathway">
    <text evidence="13">Steroid biosynthesis; estrogen biosynthesis.</text>
</comment>
<keyword evidence="26" id="KW-0472">Membrane</keyword>
<proteinExistence type="inferred from homology"/>
<evidence type="ECO:0000256" key="10">
    <source>
        <dbReference type="ARBA" id="ARBA00023098"/>
    </source>
</evidence>
<evidence type="ECO:0000313" key="28">
    <source>
        <dbReference type="EMBL" id="GMT32110.1"/>
    </source>
</evidence>
<evidence type="ECO:0000256" key="3">
    <source>
        <dbReference type="ARBA" id="ARBA00006484"/>
    </source>
</evidence>
<feature type="transmembrane region" description="Helical" evidence="26">
    <location>
        <begin position="54"/>
        <end position="72"/>
    </location>
</feature>
<evidence type="ECO:0000256" key="26">
    <source>
        <dbReference type="SAM" id="Phobius"/>
    </source>
</evidence>
<dbReference type="PROSITE" id="PS00061">
    <property type="entry name" value="ADH_SHORT"/>
    <property type="match status" value="1"/>
</dbReference>
<evidence type="ECO:0000256" key="22">
    <source>
        <dbReference type="ARBA" id="ARBA00081419"/>
    </source>
</evidence>
<evidence type="ECO:0000256" key="1">
    <source>
        <dbReference type="ARBA" id="ARBA00004305"/>
    </source>
</evidence>
<dbReference type="Gene3D" id="3.40.50.720">
    <property type="entry name" value="NAD(P)-binding Rossmann-like Domain"/>
    <property type="match status" value="1"/>
</dbReference>
<reference evidence="28" key="1">
    <citation type="submission" date="2023-10" db="EMBL/GenBank/DDBJ databases">
        <title>Genome assembly of Pristionchus species.</title>
        <authorList>
            <person name="Yoshida K."/>
            <person name="Sommer R.J."/>
        </authorList>
    </citation>
    <scope>NUCLEOTIDE SEQUENCE</scope>
    <source>
        <strain evidence="28">RS5133</strain>
    </source>
</reference>
<comment type="catalytic activity">
    <reaction evidence="14">
        <text>17beta-estradiol + NAD(+) = estrone + NADH + H(+)</text>
        <dbReference type="Rhea" id="RHEA:24612"/>
        <dbReference type="ChEBI" id="CHEBI:15378"/>
        <dbReference type="ChEBI" id="CHEBI:16469"/>
        <dbReference type="ChEBI" id="CHEBI:17263"/>
        <dbReference type="ChEBI" id="CHEBI:57540"/>
        <dbReference type="ChEBI" id="CHEBI:57945"/>
        <dbReference type="EC" id="1.1.1.62"/>
    </reaction>
    <physiologicalReaction direction="left-to-right" evidence="14">
        <dbReference type="Rhea" id="RHEA:24613"/>
    </physiologicalReaction>
    <physiologicalReaction direction="right-to-left" evidence="14">
        <dbReference type="Rhea" id="RHEA:24614"/>
    </physiologicalReaction>
</comment>
<dbReference type="InterPro" id="IPR020904">
    <property type="entry name" value="Sc_DH/Rdtase_CS"/>
</dbReference>
<evidence type="ECO:0000313" key="29">
    <source>
        <dbReference type="Proteomes" id="UP001432322"/>
    </source>
</evidence>
<dbReference type="AlphaFoldDB" id="A0AAV5WND2"/>
<dbReference type="FunFam" id="3.40.50.720:FF:000231">
    <property type="entry name" value="Estradiol 17-beta-dehydrogenase 8"/>
    <property type="match status" value="1"/>
</dbReference>
<evidence type="ECO:0000256" key="7">
    <source>
        <dbReference type="ARBA" id="ARBA00022832"/>
    </source>
</evidence>
<dbReference type="EMBL" id="BTSY01000006">
    <property type="protein sequence ID" value="GMT32110.1"/>
    <property type="molecule type" value="Genomic_DNA"/>
</dbReference>
<protein>
    <recommendedName>
        <fullName evidence="20">(3R)-3-hydroxyacyl-CoA dehydrogenase</fullName>
        <ecNumber evidence="19">1.1.1.239</ecNumber>
        <ecNumber evidence="4">1.1.1.n12</ecNumber>
    </recommendedName>
    <alternativeName>
        <fullName evidence="22">17-beta-hydroxysteroid dehydrogenase 8</fullName>
    </alternativeName>
    <alternativeName>
        <fullName evidence="21">3-ketoacyl-[acyl-carrier-protein] reductase alpha subunit</fullName>
    </alternativeName>
    <alternativeName>
        <fullName evidence="24">3-oxoacyl-[acyl-carrier-protein] reductase</fullName>
    </alternativeName>
    <alternativeName>
        <fullName evidence="25">Estradiol 17-beta-dehydrogenase 8</fullName>
    </alternativeName>
    <alternativeName>
        <fullName evidence="23">Testosterone 17-beta-dehydrogenase 8</fullName>
    </alternativeName>
</protein>
<evidence type="ECO:0000256" key="19">
    <source>
        <dbReference type="ARBA" id="ARBA00066822"/>
    </source>
</evidence>
<evidence type="ECO:0000256" key="6">
    <source>
        <dbReference type="ARBA" id="ARBA00022553"/>
    </source>
</evidence>
<feature type="domain" description="Ketoreductase" evidence="27">
    <location>
        <begin position="82"/>
        <end position="262"/>
    </location>
</feature>
<evidence type="ECO:0000256" key="24">
    <source>
        <dbReference type="ARBA" id="ARBA00083097"/>
    </source>
</evidence>
<keyword evidence="8" id="KW-0560">Oxidoreductase</keyword>
<evidence type="ECO:0000256" key="20">
    <source>
        <dbReference type="ARBA" id="ARBA00070911"/>
    </source>
</evidence>
<keyword evidence="12" id="KW-0275">Fatty acid biosynthesis</keyword>
<dbReference type="PRINTS" id="PR00081">
    <property type="entry name" value="GDHRDH"/>
</dbReference>
<dbReference type="EC" id="1.1.1.n12" evidence="4"/>
<evidence type="ECO:0000256" key="15">
    <source>
        <dbReference type="ARBA" id="ARBA00050232"/>
    </source>
</evidence>
<evidence type="ECO:0000256" key="21">
    <source>
        <dbReference type="ARBA" id="ARBA00077835"/>
    </source>
</evidence>
<evidence type="ECO:0000256" key="4">
    <source>
        <dbReference type="ARBA" id="ARBA00012456"/>
    </source>
</evidence>
<evidence type="ECO:0000256" key="17">
    <source>
        <dbReference type="ARBA" id="ARBA00052680"/>
    </source>
</evidence>
<evidence type="ECO:0000256" key="13">
    <source>
        <dbReference type="ARBA" id="ARBA00037929"/>
    </source>
</evidence>
<keyword evidence="10" id="KW-0443">Lipid metabolism</keyword>
<evidence type="ECO:0000256" key="25">
    <source>
        <dbReference type="ARBA" id="ARBA00083258"/>
    </source>
</evidence>
<dbReference type="PANTHER" id="PTHR42760:SF83">
    <property type="entry name" value="(3R)-3-HYDROXYACYL-COA DEHYDROGENASE"/>
    <property type="match status" value="1"/>
</dbReference>
<comment type="caution">
    <text evidence="28">The sequence shown here is derived from an EMBL/GenBank/DDBJ whole genome shotgun (WGS) entry which is preliminary data.</text>
</comment>
<comment type="catalytic activity">
    <reaction evidence="17">
        <text>a (3R)-3-hydroxyacyl-CoA + NAD(+) = a 3-oxoacyl-CoA + NADH + H(+)</text>
        <dbReference type="Rhea" id="RHEA:32711"/>
        <dbReference type="ChEBI" id="CHEBI:15378"/>
        <dbReference type="ChEBI" id="CHEBI:57319"/>
        <dbReference type="ChEBI" id="CHEBI:57540"/>
        <dbReference type="ChEBI" id="CHEBI:57945"/>
        <dbReference type="ChEBI" id="CHEBI:90726"/>
        <dbReference type="EC" id="1.1.1.n12"/>
    </reaction>
    <physiologicalReaction direction="left-to-right" evidence="17">
        <dbReference type="Rhea" id="RHEA:32712"/>
    </physiologicalReaction>
</comment>
<keyword evidence="26" id="KW-1133">Transmembrane helix</keyword>
<evidence type="ECO:0000259" key="27">
    <source>
        <dbReference type="SMART" id="SM00822"/>
    </source>
</evidence>
<dbReference type="InterPro" id="IPR036291">
    <property type="entry name" value="NAD(P)-bd_dom_sf"/>
</dbReference>
<dbReference type="Pfam" id="PF13561">
    <property type="entry name" value="adh_short_C2"/>
    <property type="match status" value="1"/>
</dbReference>
<keyword evidence="7" id="KW-0276">Fatty acid metabolism</keyword>
<comment type="pathway">
    <text evidence="2">Lipid metabolism; fatty acid biosynthesis.</text>
</comment>
<dbReference type="Proteomes" id="UP001432322">
    <property type="component" value="Unassembled WGS sequence"/>
</dbReference>
<evidence type="ECO:0000256" key="9">
    <source>
        <dbReference type="ARBA" id="ARBA00023027"/>
    </source>
</evidence>
<evidence type="ECO:0000256" key="18">
    <source>
        <dbReference type="ARBA" id="ARBA00065174"/>
    </source>
</evidence>
<dbReference type="GO" id="GO:0006633">
    <property type="term" value="P:fatty acid biosynthetic process"/>
    <property type="evidence" value="ECO:0007669"/>
    <property type="project" value="UniProtKB-KW"/>
</dbReference>
<evidence type="ECO:0000256" key="12">
    <source>
        <dbReference type="ARBA" id="ARBA00023160"/>
    </source>
</evidence>
<evidence type="ECO:0000256" key="2">
    <source>
        <dbReference type="ARBA" id="ARBA00005194"/>
    </source>
</evidence>
<feature type="non-terminal residue" evidence="28">
    <location>
        <position position="1"/>
    </location>
</feature>
<evidence type="ECO:0000256" key="11">
    <source>
        <dbReference type="ARBA" id="ARBA00023128"/>
    </source>
</evidence>
<evidence type="ECO:0000256" key="5">
    <source>
        <dbReference type="ARBA" id="ARBA00022516"/>
    </source>
</evidence>
<keyword evidence="29" id="KW-1185">Reference proteome</keyword>
<keyword evidence="5" id="KW-0444">Lipid biosynthesis</keyword>
<evidence type="ECO:0000256" key="14">
    <source>
        <dbReference type="ARBA" id="ARBA00049069"/>
    </source>
</evidence>
<evidence type="ECO:0000256" key="16">
    <source>
        <dbReference type="ARBA" id="ARBA00050435"/>
    </source>
</evidence>
<dbReference type="InterPro" id="IPR002347">
    <property type="entry name" value="SDR_fam"/>
</dbReference>
<dbReference type="SUPFAM" id="SSF51735">
    <property type="entry name" value="NAD(P)-binding Rossmann-fold domains"/>
    <property type="match status" value="1"/>
</dbReference>
<comment type="catalytic activity">
    <reaction evidence="15">
        <text>testosterone + NAD(+) = androst-4-ene-3,17-dione + NADH + H(+)</text>
        <dbReference type="Rhea" id="RHEA:14929"/>
        <dbReference type="ChEBI" id="CHEBI:15378"/>
        <dbReference type="ChEBI" id="CHEBI:16422"/>
        <dbReference type="ChEBI" id="CHEBI:17347"/>
        <dbReference type="ChEBI" id="CHEBI:57540"/>
        <dbReference type="ChEBI" id="CHEBI:57945"/>
        <dbReference type="EC" id="1.1.1.239"/>
    </reaction>
    <physiologicalReaction direction="left-to-right" evidence="15">
        <dbReference type="Rhea" id="RHEA:14930"/>
    </physiologicalReaction>
</comment>
<comment type="similarity">
    <text evidence="3">Belongs to the short-chain dehydrogenases/reductases (SDR) family.</text>
</comment>
<keyword evidence="11" id="KW-0496">Mitochondrion</keyword>
<dbReference type="GO" id="GO:0004303">
    <property type="term" value="F:estradiol 17-beta-dehydrogenase [NAD(P)+] activity"/>
    <property type="evidence" value="ECO:0007669"/>
    <property type="project" value="UniProtKB-EC"/>
</dbReference>
<dbReference type="EC" id="1.1.1.239" evidence="19"/>
<name>A0AAV5WND2_9BILA</name>
<dbReference type="GO" id="GO:0047035">
    <property type="term" value="F:testosterone dehydrogenase (NAD+) activity"/>
    <property type="evidence" value="ECO:0007669"/>
    <property type="project" value="UniProtKB-EC"/>
</dbReference>
<organism evidence="28 29">
    <name type="scientific">Pristionchus fissidentatus</name>
    <dbReference type="NCBI Taxonomy" id="1538716"/>
    <lineage>
        <taxon>Eukaryota</taxon>
        <taxon>Metazoa</taxon>
        <taxon>Ecdysozoa</taxon>
        <taxon>Nematoda</taxon>
        <taxon>Chromadorea</taxon>
        <taxon>Rhabditida</taxon>
        <taxon>Rhabditina</taxon>
        <taxon>Diplogasteromorpha</taxon>
        <taxon>Diplogasteroidea</taxon>
        <taxon>Neodiplogasteridae</taxon>
        <taxon>Pristionchus</taxon>
    </lineage>
</organism>
<dbReference type="GO" id="GO:0048038">
    <property type="term" value="F:quinone binding"/>
    <property type="evidence" value="ECO:0007669"/>
    <property type="project" value="TreeGrafter"/>
</dbReference>
<dbReference type="GO" id="GO:0008210">
    <property type="term" value="P:estrogen metabolic process"/>
    <property type="evidence" value="ECO:0007669"/>
    <property type="project" value="UniProtKB-ARBA"/>
</dbReference>
<accession>A0AAV5WND2</accession>
<comment type="subcellular location">
    <subcellularLocation>
        <location evidence="1">Mitochondrion matrix</location>
    </subcellularLocation>
</comment>
<dbReference type="GO" id="GO:0005759">
    <property type="term" value="C:mitochondrial matrix"/>
    <property type="evidence" value="ECO:0007669"/>
    <property type="project" value="UniProtKB-SubCell"/>
</dbReference>
<dbReference type="CDD" id="cd05333">
    <property type="entry name" value="BKR_SDR_c"/>
    <property type="match status" value="1"/>
</dbReference>
<comment type="subunit">
    <text evidence="18">Heterotetramer with CBR4; contains two molecules of HSD17B8 and CBR4.</text>
</comment>
<keyword evidence="9" id="KW-0520">NAD</keyword>
<evidence type="ECO:0000256" key="8">
    <source>
        <dbReference type="ARBA" id="ARBA00023002"/>
    </source>
</evidence>
<comment type="catalytic activity">
    <reaction evidence="16">
        <text>17beta-hydroxy-5alpha-androstan-3-one + NAD(+) = 5alpha-androstan-3,17-dione + NADH + H(+)</text>
        <dbReference type="Rhea" id="RHEA:41992"/>
        <dbReference type="ChEBI" id="CHEBI:15378"/>
        <dbReference type="ChEBI" id="CHEBI:15994"/>
        <dbReference type="ChEBI" id="CHEBI:16330"/>
        <dbReference type="ChEBI" id="CHEBI:57540"/>
        <dbReference type="ChEBI" id="CHEBI:57945"/>
    </reaction>
    <physiologicalReaction direction="left-to-right" evidence="16">
        <dbReference type="Rhea" id="RHEA:41993"/>
    </physiologicalReaction>
</comment>
<keyword evidence="26" id="KW-0812">Transmembrane</keyword>
<dbReference type="SMART" id="SM00822">
    <property type="entry name" value="PKS_KR"/>
    <property type="match status" value="1"/>
</dbReference>